<dbReference type="InterPro" id="IPR029033">
    <property type="entry name" value="His_PPase_superfam"/>
</dbReference>
<dbReference type="InterPro" id="IPR050275">
    <property type="entry name" value="PGM_Phosphatase"/>
</dbReference>
<proteinExistence type="predicted"/>
<feature type="binding site" evidence="2">
    <location>
        <position position="60"/>
    </location>
    <ligand>
        <name>substrate</name>
    </ligand>
</feature>
<protein>
    <submittedName>
        <fullName evidence="3">Histidine phosphatase family protein</fullName>
    </submittedName>
</protein>
<dbReference type="Gene3D" id="3.40.50.1240">
    <property type="entry name" value="Phosphoglycerate mutase-like"/>
    <property type="match status" value="1"/>
</dbReference>
<dbReference type="AlphaFoldDB" id="A0A4Z0CA24"/>
<feature type="active site" description="Proton donor/acceptor" evidence="1">
    <location>
        <position position="84"/>
    </location>
</feature>
<evidence type="ECO:0000313" key="3">
    <source>
        <dbReference type="EMBL" id="TFZ07258.1"/>
    </source>
</evidence>
<evidence type="ECO:0000256" key="2">
    <source>
        <dbReference type="PIRSR" id="PIRSR613078-2"/>
    </source>
</evidence>
<dbReference type="OrthoDB" id="9783269at2"/>
<dbReference type="SMART" id="SM00855">
    <property type="entry name" value="PGAM"/>
    <property type="match status" value="1"/>
</dbReference>
<evidence type="ECO:0000313" key="4">
    <source>
        <dbReference type="Proteomes" id="UP000298180"/>
    </source>
</evidence>
<keyword evidence="4" id="KW-1185">Reference proteome</keyword>
<gene>
    <name evidence="3" type="ORF">EZ313_11835</name>
</gene>
<dbReference type="GO" id="GO:0005829">
    <property type="term" value="C:cytosol"/>
    <property type="evidence" value="ECO:0007669"/>
    <property type="project" value="TreeGrafter"/>
</dbReference>
<dbReference type="EMBL" id="SMLM01000001">
    <property type="protein sequence ID" value="TFZ07258.1"/>
    <property type="molecule type" value="Genomic_DNA"/>
</dbReference>
<feature type="active site" description="Tele-phosphohistidine intermediate" evidence="1">
    <location>
        <position position="11"/>
    </location>
</feature>
<dbReference type="InterPro" id="IPR013078">
    <property type="entry name" value="His_Pase_superF_clade-1"/>
</dbReference>
<evidence type="ECO:0000256" key="1">
    <source>
        <dbReference type="PIRSR" id="PIRSR613078-1"/>
    </source>
</evidence>
<dbReference type="CDD" id="cd07067">
    <property type="entry name" value="HP_PGM_like"/>
    <property type="match status" value="1"/>
</dbReference>
<dbReference type="Proteomes" id="UP000298180">
    <property type="component" value="Unassembled WGS sequence"/>
</dbReference>
<sequence length="215" mass="24203">MEATRIIAVRHGETSWNVDARIQGQTDIALNDTGRWQARRVGEALATEPISAVYTSDLERAHETARSIGEVSGKEVIPHEGLRERSFGMFEGKTFDEIHQTWPEHAQNWRKRIPDWQPPEGGESLLELRERVLRTLHELAARHPGEQIVVVAHGGVLDALYRIATRQEVNAPRTWELPNGAINRLLWTPEGFTLVGWSDTQHLDEANAPADETSA</sequence>
<dbReference type="Pfam" id="PF00300">
    <property type="entry name" value="His_Phos_1"/>
    <property type="match status" value="1"/>
</dbReference>
<dbReference type="SUPFAM" id="SSF53254">
    <property type="entry name" value="Phosphoglycerate mutase-like"/>
    <property type="match status" value="1"/>
</dbReference>
<organism evidence="3 4">
    <name type="scientific">Ramlibacter henchirensis</name>
    <dbReference type="NCBI Taxonomy" id="204072"/>
    <lineage>
        <taxon>Bacteria</taxon>
        <taxon>Pseudomonadati</taxon>
        <taxon>Pseudomonadota</taxon>
        <taxon>Betaproteobacteria</taxon>
        <taxon>Burkholderiales</taxon>
        <taxon>Comamonadaceae</taxon>
        <taxon>Ramlibacter</taxon>
    </lineage>
</organism>
<accession>A0A4Z0CA24</accession>
<comment type="caution">
    <text evidence="3">The sequence shown here is derived from an EMBL/GenBank/DDBJ whole genome shotgun (WGS) entry which is preliminary data.</text>
</comment>
<reference evidence="3 4" key="1">
    <citation type="submission" date="2019-03" db="EMBL/GenBank/DDBJ databases">
        <title>Ramlibacter henchirensis DSM 14656, whole genome shotgun sequence.</title>
        <authorList>
            <person name="Zhang X."/>
            <person name="Feng G."/>
            <person name="Zhu H."/>
        </authorList>
    </citation>
    <scope>NUCLEOTIDE SEQUENCE [LARGE SCALE GENOMIC DNA]</scope>
    <source>
        <strain evidence="3 4">DSM 14656</strain>
    </source>
</reference>
<dbReference type="PANTHER" id="PTHR48100">
    <property type="entry name" value="BROAD-SPECIFICITY PHOSPHATASE YOR283W-RELATED"/>
    <property type="match status" value="1"/>
</dbReference>
<dbReference type="RefSeq" id="WP_135263339.1">
    <property type="nucleotide sequence ID" value="NZ_SMLM01000001.1"/>
</dbReference>
<feature type="binding site" evidence="2">
    <location>
        <begin position="10"/>
        <end position="17"/>
    </location>
    <ligand>
        <name>substrate</name>
    </ligand>
</feature>
<dbReference type="PANTHER" id="PTHR48100:SF44">
    <property type="entry name" value="PHOSPHATASE C1620.13-RELATED"/>
    <property type="match status" value="1"/>
</dbReference>
<name>A0A4Z0CA24_9BURK</name>
<dbReference type="GO" id="GO:0016791">
    <property type="term" value="F:phosphatase activity"/>
    <property type="evidence" value="ECO:0007669"/>
    <property type="project" value="TreeGrafter"/>
</dbReference>